<dbReference type="EMBL" id="LR588407">
    <property type="protein sequence ID" value="VTO11765.1"/>
    <property type="molecule type" value="Genomic_DNA"/>
</dbReference>
<proteinExistence type="predicted"/>
<evidence type="ECO:0008006" key="4">
    <source>
        <dbReference type="Google" id="ProtNLM"/>
    </source>
</evidence>
<dbReference type="RefSeq" id="WP_252969970.1">
    <property type="nucleotide sequence ID" value="NZ_LR588407.1"/>
</dbReference>
<keyword evidence="3" id="KW-1185">Reference proteome</keyword>
<dbReference type="Pfam" id="PF19577">
    <property type="entry name" value="DcaP"/>
    <property type="match status" value="1"/>
</dbReference>
<name>A0A4P1JUG1_9CAUL</name>
<protein>
    <recommendedName>
        <fullName evidence="4">Alginate export domain-containing protein</fullName>
    </recommendedName>
</protein>
<feature type="compositionally biased region" description="Basic residues" evidence="1">
    <location>
        <begin position="264"/>
        <end position="276"/>
    </location>
</feature>
<dbReference type="InterPro" id="IPR045748">
    <property type="entry name" value="DcaP"/>
</dbReference>
<evidence type="ECO:0000313" key="3">
    <source>
        <dbReference type="Proteomes" id="UP000309952"/>
    </source>
</evidence>
<evidence type="ECO:0000313" key="2">
    <source>
        <dbReference type="EMBL" id="VTO11765.1"/>
    </source>
</evidence>
<reference evidence="2 3" key="1">
    <citation type="submission" date="2019-04" db="EMBL/GenBank/DDBJ databases">
        <authorList>
            <consortium name="Pathogen Informatics"/>
        </authorList>
    </citation>
    <scope>NUCLEOTIDE SEQUENCE [LARGE SCALE GENOMIC DNA]</scope>
    <source>
        <strain evidence="2 3">NCTC9239</strain>
    </source>
</reference>
<dbReference type="KEGG" id="bvy:NCTC9239_00485"/>
<feature type="region of interest" description="Disordered" evidence="1">
    <location>
        <begin position="257"/>
        <end position="324"/>
    </location>
</feature>
<accession>A0A4P1JUG1</accession>
<organism evidence="2 3">
    <name type="scientific">Brevundimonas vancanneytii</name>
    <dbReference type="NCBI Taxonomy" id="1325724"/>
    <lineage>
        <taxon>Bacteria</taxon>
        <taxon>Pseudomonadati</taxon>
        <taxon>Pseudomonadota</taxon>
        <taxon>Alphaproteobacteria</taxon>
        <taxon>Caulobacterales</taxon>
        <taxon>Caulobacteraceae</taxon>
        <taxon>Brevundimonas</taxon>
    </lineage>
</organism>
<dbReference type="Proteomes" id="UP000309952">
    <property type="component" value="Chromosome"/>
</dbReference>
<sequence length="324" mass="34791">MKFGGFIKTDFMASKYSGGDPANGDPLRDYHLPGAIPVGGTDEDVATDFNARQTRFWLTTDGVVAGHKIGTRLEMDFQTLPGSGDQRTTSGSNPALRRAFVTIDNWLIGQEWTNFQNTAVLPESADFVGAAEGTVFARQAQVRYTRGPFSIALENPETTITPFGGGARIVADDNSLPDLTARYALSRPWGDVQLSGLVRQLKYQNPASNIDSTATGWGLSASAKFKVGAQDDIRLMLTGGEGIGRYVGLNFSNDRGAGRLGRSGGHRRGRGLRRLSPRLGAGLALQPDLVDAEGGQRHGPDRRRRQPLGPEPSRQSDLVAGHGV</sequence>
<dbReference type="SUPFAM" id="SSF56935">
    <property type="entry name" value="Porins"/>
    <property type="match status" value="1"/>
</dbReference>
<evidence type="ECO:0000256" key="1">
    <source>
        <dbReference type="SAM" id="MobiDB-lite"/>
    </source>
</evidence>
<gene>
    <name evidence="2" type="ORF">NCTC9239_00485</name>
</gene>
<dbReference type="AlphaFoldDB" id="A0A4P1JUG1"/>